<feature type="transmembrane region" description="Helical" evidence="7">
    <location>
        <begin position="248"/>
        <end position="271"/>
    </location>
</feature>
<feature type="transmembrane region" description="Helical" evidence="7">
    <location>
        <begin position="80"/>
        <end position="103"/>
    </location>
</feature>
<evidence type="ECO:0000256" key="3">
    <source>
        <dbReference type="ARBA" id="ARBA00022475"/>
    </source>
</evidence>
<evidence type="ECO:0000256" key="1">
    <source>
        <dbReference type="ARBA" id="ARBA00004651"/>
    </source>
</evidence>
<evidence type="ECO:0000256" key="7">
    <source>
        <dbReference type="SAM" id="Phobius"/>
    </source>
</evidence>
<sequence length="337" mass="37104">MEKLKLMFQFLQEQILGMKWMNELIGKGLSVLGVDIQGRVGGSIQFFLYDVIKITILLCLLIFIISYIQSYFPPERSKKILGRFHGIWANIISALLGTVTPFCSCSSIPIFMGFTSAGLPLGVTFSFLISSPMVDLGSLVLLMSIFGAEIAFVYVVLGLAIAVIGGTLIEKMHMETYVEEFIRNASHVESDSPTITKRERVMNAKEQVQWTFRKVFPYILVGVGIGAIIHNWIPQTWIESILGSNNPFGVVLATLVGIPMYADIFGTIPIAEALLVKGAQLGTILSFMMAVTTLSLPSMIMLKKAVKPKLLGVFITICATGIIIVGYVFNAFHVFLM</sequence>
<feature type="transmembrane region" description="Helical" evidence="7">
    <location>
        <begin position="283"/>
        <end position="302"/>
    </location>
</feature>
<keyword evidence="3" id="KW-1003">Cell membrane</keyword>
<feature type="transmembrane region" description="Helical" evidence="7">
    <location>
        <begin position="141"/>
        <end position="164"/>
    </location>
</feature>
<dbReference type="InterPro" id="IPR053166">
    <property type="entry name" value="UPF0718_permease"/>
</dbReference>
<proteinExistence type="inferred from homology"/>
<organism evidence="8">
    <name type="scientific">[Clostridium] nexile</name>
    <dbReference type="NCBI Taxonomy" id="29361"/>
    <lineage>
        <taxon>Bacteria</taxon>
        <taxon>Bacillati</taxon>
        <taxon>Bacillota</taxon>
        <taxon>Clostridia</taxon>
        <taxon>Lachnospirales</taxon>
        <taxon>Lachnospiraceae</taxon>
        <taxon>Tyzzerella</taxon>
    </lineage>
</organism>
<name>A0A6N2V9H6_9FIRM</name>
<evidence type="ECO:0000256" key="2">
    <source>
        <dbReference type="ARBA" id="ARBA00006386"/>
    </source>
</evidence>
<accession>A0A6N2V9H6</accession>
<dbReference type="PANTHER" id="PTHR42775">
    <property type="entry name" value="PERMEASE RV2963-RELATED"/>
    <property type="match status" value="1"/>
</dbReference>
<evidence type="ECO:0000256" key="6">
    <source>
        <dbReference type="ARBA" id="ARBA00023136"/>
    </source>
</evidence>
<comment type="similarity">
    <text evidence="2">Belongs to the UPF0718 family.</text>
</comment>
<comment type="subcellular location">
    <subcellularLocation>
        <location evidence="1">Cell membrane</location>
        <topology evidence="1">Multi-pass membrane protein</topology>
    </subcellularLocation>
</comment>
<keyword evidence="4 7" id="KW-0812">Transmembrane</keyword>
<keyword evidence="5 7" id="KW-1133">Transmembrane helix</keyword>
<keyword evidence="6 7" id="KW-0472">Membrane</keyword>
<evidence type="ECO:0000256" key="4">
    <source>
        <dbReference type="ARBA" id="ARBA00022692"/>
    </source>
</evidence>
<feature type="transmembrane region" description="Helical" evidence="7">
    <location>
        <begin position="46"/>
        <end position="68"/>
    </location>
</feature>
<protein>
    <submittedName>
        <fullName evidence="8">Putative permease</fullName>
    </submittedName>
</protein>
<dbReference type="EMBL" id="CACRTG010000025">
    <property type="protein sequence ID" value="VYT27139.1"/>
    <property type="molecule type" value="Genomic_DNA"/>
</dbReference>
<reference evidence="8" key="1">
    <citation type="submission" date="2019-11" db="EMBL/GenBank/DDBJ databases">
        <authorList>
            <person name="Feng L."/>
        </authorList>
    </citation>
    <scope>NUCLEOTIDE SEQUENCE</scope>
    <source>
        <strain evidence="8">CnexileLFYP112</strain>
    </source>
</reference>
<evidence type="ECO:0000256" key="5">
    <source>
        <dbReference type="ARBA" id="ARBA00022989"/>
    </source>
</evidence>
<feature type="transmembrane region" description="Helical" evidence="7">
    <location>
        <begin position="215"/>
        <end position="233"/>
    </location>
</feature>
<dbReference type="GO" id="GO:0005886">
    <property type="term" value="C:plasma membrane"/>
    <property type="evidence" value="ECO:0007669"/>
    <property type="project" value="UniProtKB-SubCell"/>
</dbReference>
<dbReference type="PANTHER" id="PTHR42775:SF2">
    <property type="entry name" value="PERMEASE"/>
    <property type="match status" value="1"/>
</dbReference>
<gene>
    <name evidence="8" type="ORF">CNLFYP112_02577</name>
</gene>
<feature type="transmembrane region" description="Helical" evidence="7">
    <location>
        <begin position="314"/>
        <end position="336"/>
    </location>
</feature>
<dbReference type="Pfam" id="PF03773">
    <property type="entry name" value="ArsP_1"/>
    <property type="match status" value="1"/>
</dbReference>
<dbReference type="AlphaFoldDB" id="A0A6N2V9H6"/>
<dbReference type="InterPro" id="IPR005524">
    <property type="entry name" value="DUF318"/>
</dbReference>
<feature type="transmembrane region" description="Helical" evidence="7">
    <location>
        <begin position="110"/>
        <end position="129"/>
    </location>
</feature>
<evidence type="ECO:0000313" key="8">
    <source>
        <dbReference type="EMBL" id="VYT27139.1"/>
    </source>
</evidence>